<dbReference type="Proteomes" id="UP000887116">
    <property type="component" value="Unassembled WGS sequence"/>
</dbReference>
<dbReference type="GO" id="GO:0016301">
    <property type="term" value="F:kinase activity"/>
    <property type="evidence" value="ECO:0007669"/>
    <property type="project" value="UniProtKB-KW"/>
</dbReference>
<sequence length="88" mass="9997">MLRRGVFGPFKKYYSSTCSNWMLMNLGKPINIYEVAENVGKSYPLAFTPVNILVGFRVSGIWPVIPNVFTDDEYLSSSVTDRPDQPIF</sequence>
<protein>
    <submittedName>
        <fullName evidence="1">Casein kinase I isoform alpha</fullName>
    </submittedName>
</protein>
<dbReference type="AlphaFoldDB" id="A0A8X6KDQ8"/>
<name>A0A8X6KDQ8_TRICU</name>
<keyword evidence="2" id="KW-1185">Reference proteome</keyword>
<reference evidence="1" key="1">
    <citation type="submission" date="2020-07" db="EMBL/GenBank/DDBJ databases">
        <title>Multicomponent nature underlies the extraordinary mechanical properties of spider dragline silk.</title>
        <authorList>
            <person name="Kono N."/>
            <person name="Nakamura H."/>
            <person name="Mori M."/>
            <person name="Yoshida Y."/>
            <person name="Ohtoshi R."/>
            <person name="Malay A.D."/>
            <person name="Moran D.A.P."/>
            <person name="Tomita M."/>
            <person name="Numata K."/>
            <person name="Arakawa K."/>
        </authorList>
    </citation>
    <scope>NUCLEOTIDE SEQUENCE</scope>
</reference>
<evidence type="ECO:0000313" key="2">
    <source>
        <dbReference type="Proteomes" id="UP000887116"/>
    </source>
</evidence>
<accession>A0A8X6KDQ8</accession>
<keyword evidence="1" id="KW-0418">Kinase</keyword>
<comment type="caution">
    <text evidence="1">The sequence shown here is derived from an EMBL/GenBank/DDBJ whole genome shotgun (WGS) entry which is preliminary data.</text>
</comment>
<proteinExistence type="predicted"/>
<dbReference type="OrthoDB" id="4327074at2759"/>
<gene>
    <name evidence="1" type="primary">Csnk1a1_1</name>
    <name evidence="1" type="ORF">TNCT_360381</name>
</gene>
<evidence type="ECO:0000313" key="1">
    <source>
        <dbReference type="EMBL" id="GFQ70671.1"/>
    </source>
</evidence>
<organism evidence="1 2">
    <name type="scientific">Trichonephila clavata</name>
    <name type="common">Joro spider</name>
    <name type="synonym">Nephila clavata</name>
    <dbReference type="NCBI Taxonomy" id="2740835"/>
    <lineage>
        <taxon>Eukaryota</taxon>
        <taxon>Metazoa</taxon>
        <taxon>Ecdysozoa</taxon>
        <taxon>Arthropoda</taxon>
        <taxon>Chelicerata</taxon>
        <taxon>Arachnida</taxon>
        <taxon>Araneae</taxon>
        <taxon>Araneomorphae</taxon>
        <taxon>Entelegynae</taxon>
        <taxon>Araneoidea</taxon>
        <taxon>Nephilidae</taxon>
        <taxon>Trichonephila</taxon>
    </lineage>
</organism>
<dbReference type="EMBL" id="BMAO01001033">
    <property type="protein sequence ID" value="GFQ70671.1"/>
    <property type="molecule type" value="Genomic_DNA"/>
</dbReference>
<keyword evidence="1" id="KW-0808">Transferase</keyword>